<comment type="caution">
    <text evidence="3">The sequence shown here is derived from an EMBL/GenBank/DDBJ whole genome shotgun (WGS) entry which is preliminary data.</text>
</comment>
<dbReference type="GO" id="GO:0005737">
    <property type="term" value="C:cytoplasm"/>
    <property type="evidence" value="ECO:0007669"/>
    <property type="project" value="TreeGrafter"/>
</dbReference>
<dbReference type="RefSeq" id="WP_175591976.1">
    <property type="nucleotide sequence ID" value="NZ_JABWGN010000009.1"/>
</dbReference>
<evidence type="ECO:0000313" key="4">
    <source>
        <dbReference type="Proteomes" id="UP000586042"/>
    </source>
</evidence>
<accession>A0A7Y6IAK4</accession>
<feature type="binding site" evidence="2">
    <location>
        <position position="62"/>
    </location>
    <ligand>
        <name>substrate</name>
    </ligand>
</feature>
<dbReference type="GO" id="GO:0016791">
    <property type="term" value="F:phosphatase activity"/>
    <property type="evidence" value="ECO:0007669"/>
    <property type="project" value="TreeGrafter"/>
</dbReference>
<feature type="active site" description="Proton donor/acceptor" evidence="1">
    <location>
        <position position="86"/>
    </location>
</feature>
<reference evidence="3 4" key="1">
    <citation type="submission" date="2020-06" db="EMBL/GenBank/DDBJ databases">
        <title>Nonomuraea sp. SMC257, a novel actinomycete isolated from soil.</title>
        <authorList>
            <person name="Chanama M."/>
        </authorList>
    </citation>
    <scope>NUCLEOTIDE SEQUENCE [LARGE SCALE GENOMIC DNA]</scope>
    <source>
        <strain evidence="3 4">SMC257</strain>
    </source>
</reference>
<dbReference type="Gene3D" id="3.40.50.1240">
    <property type="entry name" value="Phosphoglycerate mutase-like"/>
    <property type="match status" value="1"/>
</dbReference>
<keyword evidence="4" id="KW-1185">Reference proteome</keyword>
<dbReference type="InterPro" id="IPR013078">
    <property type="entry name" value="His_Pase_superF_clade-1"/>
</dbReference>
<dbReference type="Pfam" id="PF00300">
    <property type="entry name" value="His_Phos_1"/>
    <property type="match status" value="1"/>
</dbReference>
<organism evidence="3 4">
    <name type="scientific">Nonomuraea montanisoli</name>
    <dbReference type="NCBI Taxonomy" id="2741721"/>
    <lineage>
        <taxon>Bacteria</taxon>
        <taxon>Bacillati</taxon>
        <taxon>Actinomycetota</taxon>
        <taxon>Actinomycetes</taxon>
        <taxon>Streptosporangiales</taxon>
        <taxon>Streptosporangiaceae</taxon>
        <taxon>Nonomuraea</taxon>
    </lineage>
</organism>
<feature type="active site" description="Tele-phosphohistidine intermediate" evidence="1">
    <location>
        <position position="12"/>
    </location>
</feature>
<gene>
    <name evidence="3" type="ORF">HTZ77_24300</name>
</gene>
<dbReference type="PANTHER" id="PTHR48100">
    <property type="entry name" value="BROAD-SPECIFICITY PHOSPHATASE YOR283W-RELATED"/>
    <property type="match status" value="1"/>
</dbReference>
<proteinExistence type="predicted"/>
<dbReference type="SMART" id="SM00855">
    <property type="entry name" value="PGAM"/>
    <property type="match status" value="1"/>
</dbReference>
<dbReference type="InterPro" id="IPR050275">
    <property type="entry name" value="PGM_Phosphatase"/>
</dbReference>
<dbReference type="InterPro" id="IPR029033">
    <property type="entry name" value="His_PPase_superfam"/>
</dbReference>
<dbReference type="CDD" id="cd07067">
    <property type="entry name" value="HP_PGM_like"/>
    <property type="match status" value="1"/>
</dbReference>
<evidence type="ECO:0000256" key="1">
    <source>
        <dbReference type="PIRSR" id="PIRSR613078-1"/>
    </source>
</evidence>
<sequence length="214" mass="22778">MSSAVRLLCMRHGQSTDNVHNISSSRPPGAGLSDLGMRQAREALQSIGDQPVTAIYSSTARRAEETGTVLAESLGTTLIGRRELLEYDVGEFEGSAAPTAMRHSHAMLRRWVVDADLEARLPGGESGREVVDRFSSVIAEIALSHAGETVVVVGHVGTLTIGLLNLCDGLPVSSVWGRPLPHAVPVQVEYDGKAWTCSAWPEASDMAPRSVPAL</sequence>
<dbReference type="Proteomes" id="UP000586042">
    <property type="component" value="Unassembled WGS sequence"/>
</dbReference>
<feature type="binding site" evidence="2">
    <location>
        <begin position="11"/>
        <end position="18"/>
    </location>
    <ligand>
        <name>substrate</name>
    </ligand>
</feature>
<evidence type="ECO:0000256" key="2">
    <source>
        <dbReference type="PIRSR" id="PIRSR613078-2"/>
    </source>
</evidence>
<dbReference type="PANTHER" id="PTHR48100:SF1">
    <property type="entry name" value="HISTIDINE PHOSPHATASE FAMILY PROTEIN-RELATED"/>
    <property type="match status" value="1"/>
</dbReference>
<dbReference type="AlphaFoldDB" id="A0A7Y6IAK4"/>
<protein>
    <submittedName>
        <fullName evidence="3">Histidine phosphatase family protein</fullName>
    </submittedName>
</protein>
<dbReference type="SUPFAM" id="SSF53254">
    <property type="entry name" value="Phosphoglycerate mutase-like"/>
    <property type="match status" value="1"/>
</dbReference>
<evidence type="ECO:0000313" key="3">
    <source>
        <dbReference type="EMBL" id="NUW34536.1"/>
    </source>
</evidence>
<name>A0A7Y6IAK4_9ACTN</name>
<dbReference type="EMBL" id="JABWGN010000009">
    <property type="protein sequence ID" value="NUW34536.1"/>
    <property type="molecule type" value="Genomic_DNA"/>
</dbReference>